<sequence>MTDVPDTLQGKLFLLAYDPDKGRLTNRPNLDLLLRAAGLADLLRLGLIRDDRGRPVAVAPAPAGLDPLLAEPLRLIAQSRPRSWQRWIGRRRPTVREVRGSLADRGVLRLEERRVLGLFHSVRIEPRDPRARKQLTAAVSAALRDPISRVEAADAALVALAHAGELTVVLSRQQRREEKARIAELADLCGPVPMALRRAIRSRRAAQSS</sequence>
<keyword evidence="3" id="KW-0446">Lipid-binding</keyword>
<comment type="caution">
    <text evidence="5">The sequence shown here is derived from an EMBL/GenBank/DDBJ whole genome shotgun (WGS) entry which is preliminary data.</text>
</comment>
<evidence type="ECO:0000256" key="4">
    <source>
        <dbReference type="ARBA" id="ARBA00023136"/>
    </source>
</evidence>
<name>A0A540W232_9ACTN</name>
<dbReference type="InterPro" id="IPR008628">
    <property type="entry name" value="GPP34-like"/>
</dbReference>
<dbReference type="GO" id="GO:0070273">
    <property type="term" value="F:phosphatidylinositol-4-phosphate binding"/>
    <property type="evidence" value="ECO:0007669"/>
    <property type="project" value="InterPro"/>
</dbReference>
<evidence type="ECO:0000313" key="6">
    <source>
        <dbReference type="Proteomes" id="UP000319103"/>
    </source>
</evidence>
<proteinExistence type="predicted"/>
<dbReference type="AlphaFoldDB" id="A0A540W232"/>
<organism evidence="5 6">
    <name type="scientific">Kitasatospora acidiphila</name>
    <dbReference type="NCBI Taxonomy" id="2567942"/>
    <lineage>
        <taxon>Bacteria</taxon>
        <taxon>Bacillati</taxon>
        <taxon>Actinomycetota</taxon>
        <taxon>Actinomycetes</taxon>
        <taxon>Kitasatosporales</taxon>
        <taxon>Streptomycetaceae</taxon>
        <taxon>Kitasatospora</taxon>
    </lineage>
</organism>
<dbReference type="RefSeq" id="WP_141633768.1">
    <property type="nucleotide sequence ID" value="NZ_VIGB01000003.1"/>
</dbReference>
<keyword evidence="6" id="KW-1185">Reference proteome</keyword>
<dbReference type="Gene3D" id="1.10.3630.10">
    <property type="entry name" value="yeast vps74-n-term truncation variant domain like"/>
    <property type="match status" value="1"/>
</dbReference>
<dbReference type="Pfam" id="PF05719">
    <property type="entry name" value="GPP34"/>
    <property type="match status" value="1"/>
</dbReference>
<accession>A0A540W232</accession>
<dbReference type="Proteomes" id="UP000319103">
    <property type="component" value="Unassembled WGS sequence"/>
</dbReference>
<gene>
    <name evidence="5" type="ORF">E6W39_13520</name>
</gene>
<keyword evidence="4" id="KW-0472">Membrane</keyword>
<evidence type="ECO:0000313" key="5">
    <source>
        <dbReference type="EMBL" id="TQF03088.1"/>
    </source>
</evidence>
<keyword evidence="2" id="KW-0333">Golgi apparatus</keyword>
<dbReference type="GO" id="GO:0012505">
    <property type="term" value="C:endomembrane system"/>
    <property type="evidence" value="ECO:0007669"/>
    <property type="project" value="UniProtKB-ARBA"/>
</dbReference>
<evidence type="ECO:0000256" key="1">
    <source>
        <dbReference type="ARBA" id="ARBA00004255"/>
    </source>
</evidence>
<dbReference type="InterPro" id="IPR038261">
    <property type="entry name" value="GPP34-like_sf"/>
</dbReference>
<comment type="subcellular location">
    <subcellularLocation>
        <location evidence="1">Golgi apparatus membrane</location>
        <topology evidence="1">Peripheral membrane protein</topology>
        <orientation evidence="1">Cytoplasmic side</orientation>
    </subcellularLocation>
</comment>
<evidence type="ECO:0000256" key="2">
    <source>
        <dbReference type="ARBA" id="ARBA00023034"/>
    </source>
</evidence>
<dbReference type="GO" id="GO:0005737">
    <property type="term" value="C:cytoplasm"/>
    <property type="evidence" value="ECO:0007669"/>
    <property type="project" value="UniProtKB-ARBA"/>
</dbReference>
<dbReference type="EMBL" id="VIGB01000003">
    <property type="protein sequence ID" value="TQF03088.1"/>
    <property type="molecule type" value="Genomic_DNA"/>
</dbReference>
<evidence type="ECO:0000256" key="3">
    <source>
        <dbReference type="ARBA" id="ARBA00023121"/>
    </source>
</evidence>
<reference evidence="5 6" key="1">
    <citation type="submission" date="2019-06" db="EMBL/GenBank/DDBJ databases">
        <title>Description of Kitasatospora acidophila sp. nov. isolated from pine grove soil, and reclassification of Streptomyces novaecaesareae to Kitasatospora novaeceasareae comb. nov.</title>
        <authorList>
            <person name="Kim M.J."/>
        </authorList>
    </citation>
    <scope>NUCLEOTIDE SEQUENCE [LARGE SCALE GENOMIC DNA]</scope>
    <source>
        <strain evidence="5 6">MMS16-CNU292</strain>
    </source>
</reference>
<dbReference type="OrthoDB" id="4717569at2"/>
<protein>
    <submittedName>
        <fullName evidence="5">GPP34 family phosphoprotein</fullName>
    </submittedName>
</protein>